<dbReference type="SMART" id="SM00717">
    <property type="entry name" value="SANT"/>
    <property type="match status" value="2"/>
</dbReference>
<dbReference type="PANTHER" id="PTHR46734">
    <property type="entry name" value="TELOMERIC REPEAT-BINDING FACTOR 1 TERF1"/>
    <property type="match status" value="1"/>
</dbReference>
<dbReference type="InterPro" id="IPR056302">
    <property type="entry name" value="CHD1-2/Hrp3_HTH"/>
</dbReference>
<organism evidence="5 6">
    <name type="scientific">Coniochaeta ligniaria NRRL 30616</name>
    <dbReference type="NCBI Taxonomy" id="1408157"/>
    <lineage>
        <taxon>Eukaryota</taxon>
        <taxon>Fungi</taxon>
        <taxon>Dikarya</taxon>
        <taxon>Ascomycota</taxon>
        <taxon>Pezizomycotina</taxon>
        <taxon>Sordariomycetes</taxon>
        <taxon>Sordariomycetidae</taxon>
        <taxon>Coniochaetales</taxon>
        <taxon>Coniochaetaceae</taxon>
        <taxon>Coniochaeta</taxon>
    </lineage>
</organism>
<dbReference type="EMBL" id="KV875096">
    <property type="protein sequence ID" value="OIW30856.1"/>
    <property type="molecule type" value="Genomic_DNA"/>
</dbReference>
<feature type="non-terminal residue" evidence="5">
    <location>
        <position position="1"/>
    </location>
</feature>
<keyword evidence="1" id="KW-0539">Nucleus</keyword>
<evidence type="ECO:0000256" key="1">
    <source>
        <dbReference type="ARBA" id="ARBA00023242"/>
    </source>
</evidence>
<evidence type="ECO:0000259" key="3">
    <source>
        <dbReference type="PROSITE" id="PS50090"/>
    </source>
</evidence>
<keyword evidence="6" id="KW-1185">Reference proteome</keyword>
<evidence type="ECO:0000256" key="2">
    <source>
        <dbReference type="SAM" id="MobiDB-lite"/>
    </source>
</evidence>
<evidence type="ECO:0000313" key="5">
    <source>
        <dbReference type="EMBL" id="OIW30856.1"/>
    </source>
</evidence>
<dbReference type="PANTHER" id="PTHR46734:SF1">
    <property type="entry name" value="TELOMERIC REPEAT-BINDING FACTOR 1"/>
    <property type="match status" value="1"/>
</dbReference>
<feature type="domain" description="HTH myb-type" evidence="4">
    <location>
        <begin position="107"/>
        <end position="166"/>
    </location>
</feature>
<feature type="region of interest" description="Disordered" evidence="2">
    <location>
        <begin position="349"/>
        <end position="401"/>
    </location>
</feature>
<feature type="compositionally biased region" description="Basic residues" evidence="2">
    <location>
        <begin position="101"/>
        <end position="115"/>
    </location>
</feature>
<feature type="region of interest" description="Disordered" evidence="2">
    <location>
        <begin position="168"/>
        <end position="191"/>
    </location>
</feature>
<dbReference type="PROSITE" id="PS50090">
    <property type="entry name" value="MYB_LIKE"/>
    <property type="match status" value="1"/>
</dbReference>
<feature type="domain" description="Myb-like" evidence="3">
    <location>
        <begin position="107"/>
        <end position="160"/>
    </location>
</feature>
<feature type="non-terminal residue" evidence="5">
    <location>
        <position position="421"/>
    </location>
</feature>
<evidence type="ECO:0000313" key="6">
    <source>
        <dbReference type="Proteomes" id="UP000182658"/>
    </source>
</evidence>
<dbReference type="InterPro" id="IPR009057">
    <property type="entry name" value="Homeodomain-like_sf"/>
</dbReference>
<dbReference type="InParanoid" id="A0A1J7JLW4"/>
<evidence type="ECO:0000259" key="4">
    <source>
        <dbReference type="PROSITE" id="PS51294"/>
    </source>
</evidence>
<proteinExistence type="predicted"/>
<accession>A0A1J7JLW4</accession>
<sequence length="421" mass="47291">GEDAAPKKRQRSLTVHQDFSGPLLPNPLKKRRSTQQVVPPIISGLLEPPEDAAVFPPIKGHYDADTSNPSPMNEYSMVDVERPAALTTKPDKPENPEKTNRGRTKRRAGKPRRKWSREETNNLLLGVNKHGVGKWTTILEDPEYSFNDRIAGDLKDRFRTCCPQETRDQLTLKDSGSGKQRATPGYRPKKSIPLENILNENILIADENLRRTRKGPSSIDSISHDSDSGGLPKKAKGRAHRKNIEDLEELGIHAPFKKSERRERRPFTDQDDKEILEGLKEYGPAWTKIQRDSRFHLATRQPTDLRDRVRNKYPAIYNSIEKGSFHSIQQGRGTTKILEPSVNMSVGNLLPSSVDSHSNRTSSQENLSRSTFPSSGPMDSFESLPGIASLDPSPPTFMTSGEEMAISRLMIQETQTVRPYG</sequence>
<feature type="compositionally biased region" description="Polar residues" evidence="2">
    <location>
        <begin position="349"/>
        <end position="374"/>
    </location>
</feature>
<dbReference type="InterPro" id="IPR017930">
    <property type="entry name" value="Myb_dom"/>
</dbReference>
<feature type="region of interest" description="Disordered" evidence="2">
    <location>
        <begin position="213"/>
        <end position="239"/>
    </location>
</feature>
<dbReference type="InterPro" id="IPR052450">
    <property type="entry name" value="TRBD-Containing_Protein"/>
</dbReference>
<dbReference type="Proteomes" id="UP000182658">
    <property type="component" value="Unassembled WGS sequence"/>
</dbReference>
<gene>
    <name evidence="5" type="ORF">CONLIGDRAFT_562424</name>
</gene>
<dbReference type="AlphaFoldDB" id="A0A1J7JLW4"/>
<dbReference type="CDD" id="cd11660">
    <property type="entry name" value="SANT_TRF"/>
    <property type="match status" value="2"/>
</dbReference>
<feature type="compositionally biased region" description="Basic and acidic residues" evidence="2">
    <location>
        <begin position="89"/>
        <end position="100"/>
    </location>
</feature>
<dbReference type="OrthoDB" id="608866at2759"/>
<dbReference type="STRING" id="1408157.A0A1J7JLW4"/>
<dbReference type="Gene3D" id="1.10.10.60">
    <property type="entry name" value="Homeodomain-like"/>
    <property type="match status" value="2"/>
</dbReference>
<dbReference type="PROSITE" id="PS51294">
    <property type="entry name" value="HTH_MYB"/>
    <property type="match status" value="1"/>
</dbReference>
<dbReference type="Pfam" id="PF23588">
    <property type="entry name" value="HTH_CHD1_Hrp3"/>
    <property type="match status" value="1"/>
</dbReference>
<evidence type="ECO:0008006" key="7">
    <source>
        <dbReference type="Google" id="ProtNLM"/>
    </source>
</evidence>
<dbReference type="InterPro" id="IPR001005">
    <property type="entry name" value="SANT/Myb"/>
</dbReference>
<feature type="region of interest" description="Disordered" evidence="2">
    <location>
        <begin position="1"/>
        <end position="120"/>
    </location>
</feature>
<protein>
    <recommendedName>
        <fullName evidence="7">Myb-like domain-containing protein</fullName>
    </recommendedName>
</protein>
<name>A0A1J7JLW4_9PEZI</name>
<reference evidence="5 6" key="1">
    <citation type="submission" date="2016-10" db="EMBL/GenBank/DDBJ databases">
        <title>Draft genome sequence of Coniochaeta ligniaria NRRL30616, a lignocellulolytic fungus for bioabatement of inhibitors in plant biomass hydrolysates.</title>
        <authorList>
            <consortium name="DOE Joint Genome Institute"/>
            <person name="Jimenez D.J."/>
            <person name="Hector R.E."/>
            <person name="Riley R."/>
            <person name="Sun H."/>
            <person name="Grigoriev I.V."/>
            <person name="Van Elsas J.D."/>
            <person name="Nichols N.N."/>
        </authorList>
    </citation>
    <scope>NUCLEOTIDE SEQUENCE [LARGE SCALE GENOMIC DNA]</scope>
    <source>
        <strain evidence="5 6">NRRL 30616</strain>
    </source>
</reference>
<dbReference type="SUPFAM" id="SSF46689">
    <property type="entry name" value="Homeodomain-like"/>
    <property type="match status" value="2"/>
</dbReference>